<dbReference type="PROSITE" id="PS00154">
    <property type="entry name" value="ATPASE_E1_E2"/>
    <property type="match status" value="1"/>
</dbReference>
<comment type="caution">
    <text evidence="13">The sequence shown here is derived from an EMBL/GenBank/DDBJ whole genome shotgun (WGS) entry which is preliminary data.</text>
</comment>
<name>A0A429ZTJ1_9ENTE</name>
<evidence type="ECO:0000313" key="13">
    <source>
        <dbReference type="EMBL" id="RST97053.1"/>
    </source>
</evidence>
<keyword evidence="14" id="KW-1185">Reference proteome</keyword>
<dbReference type="SFLD" id="SFLDG00002">
    <property type="entry name" value="C1.7:_P-type_atpase_like"/>
    <property type="match status" value="1"/>
</dbReference>
<dbReference type="PANTHER" id="PTHR43079">
    <property type="entry name" value="PROBABLE CADMIUM/ZINC-TRANSPORTING ATPASE HMA1"/>
    <property type="match status" value="1"/>
</dbReference>
<dbReference type="GeneID" id="98567473"/>
<dbReference type="InterPro" id="IPR008250">
    <property type="entry name" value="ATPase_P-typ_transduc_dom_A_sf"/>
</dbReference>
<dbReference type="InterPro" id="IPR027256">
    <property type="entry name" value="P-typ_ATPase_IB"/>
</dbReference>
<dbReference type="InterPro" id="IPR036412">
    <property type="entry name" value="HAD-like_sf"/>
</dbReference>
<evidence type="ECO:0000256" key="9">
    <source>
        <dbReference type="ARBA" id="ARBA00022989"/>
    </source>
</evidence>
<evidence type="ECO:0000313" key="14">
    <source>
        <dbReference type="Proteomes" id="UP000287239"/>
    </source>
</evidence>
<dbReference type="NCBIfam" id="TIGR01494">
    <property type="entry name" value="ATPase_P-type"/>
    <property type="match status" value="1"/>
</dbReference>
<dbReference type="InterPro" id="IPR018303">
    <property type="entry name" value="ATPase_P-typ_P_site"/>
</dbReference>
<feature type="transmembrane region" description="Helical" evidence="11">
    <location>
        <begin position="10"/>
        <end position="27"/>
    </location>
</feature>
<dbReference type="AlphaFoldDB" id="A0A429ZTJ1"/>
<dbReference type="PRINTS" id="PR00941">
    <property type="entry name" value="CDATPASE"/>
</dbReference>
<dbReference type="Pfam" id="PF00702">
    <property type="entry name" value="Hydrolase"/>
    <property type="match status" value="1"/>
</dbReference>
<feature type="domain" description="P-type ATPase A" evidence="12">
    <location>
        <begin position="124"/>
        <end position="217"/>
    </location>
</feature>
<dbReference type="GO" id="GO:0005886">
    <property type="term" value="C:plasma membrane"/>
    <property type="evidence" value="ECO:0007669"/>
    <property type="project" value="UniProtKB-SubCell"/>
</dbReference>
<keyword evidence="11" id="KW-1003">Cell membrane</keyword>
<feature type="transmembrane region" description="Helical" evidence="11">
    <location>
        <begin position="269"/>
        <end position="292"/>
    </location>
</feature>
<dbReference type="Gene3D" id="2.70.150.10">
    <property type="entry name" value="Calcium-transporting ATPase, cytoplasmic transduction domain A"/>
    <property type="match status" value="1"/>
</dbReference>
<feature type="transmembrane region" description="Helical" evidence="11">
    <location>
        <begin position="601"/>
        <end position="620"/>
    </location>
</feature>
<evidence type="ECO:0000256" key="7">
    <source>
        <dbReference type="ARBA" id="ARBA00022842"/>
    </source>
</evidence>
<accession>A0A429ZTJ1</accession>
<keyword evidence="3 11" id="KW-0812">Transmembrane</keyword>
<keyword evidence="8" id="KW-1278">Translocase</keyword>
<dbReference type="Proteomes" id="UP000287239">
    <property type="component" value="Unassembled WGS sequence"/>
</dbReference>
<dbReference type="GO" id="GO:0005524">
    <property type="term" value="F:ATP binding"/>
    <property type="evidence" value="ECO:0007669"/>
    <property type="project" value="UniProtKB-UniRule"/>
</dbReference>
<evidence type="ECO:0000256" key="11">
    <source>
        <dbReference type="RuleBase" id="RU362081"/>
    </source>
</evidence>
<keyword evidence="6 11" id="KW-0067">ATP-binding</keyword>
<feature type="transmembrane region" description="Helical" evidence="11">
    <location>
        <begin position="238"/>
        <end position="257"/>
    </location>
</feature>
<keyword evidence="7" id="KW-0460">Magnesium</keyword>
<dbReference type="PANTHER" id="PTHR43079:SF1">
    <property type="entry name" value="CADMIUM_ZINC-TRANSPORTING ATPASE HMA1, CHLOROPLASTIC-RELATED"/>
    <property type="match status" value="1"/>
</dbReference>
<dbReference type="GO" id="GO:0016887">
    <property type="term" value="F:ATP hydrolysis activity"/>
    <property type="evidence" value="ECO:0007669"/>
    <property type="project" value="InterPro"/>
</dbReference>
<dbReference type="GO" id="GO:0046872">
    <property type="term" value="F:metal ion binding"/>
    <property type="evidence" value="ECO:0007669"/>
    <property type="project" value="UniProtKB-KW"/>
</dbReference>
<evidence type="ECO:0000256" key="3">
    <source>
        <dbReference type="ARBA" id="ARBA00022692"/>
    </source>
</evidence>
<keyword evidence="9 11" id="KW-1133">Transmembrane helix</keyword>
<evidence type="ECO:0000256" key="1">
    <source>
        <dbReference type="ARBA" id="ARBA00004141"/>
    </source>
</evidence>
<dbReference type="InterPro" id="IPR051949">
    <property type="entry name" value="Cation_Transport_ATPase"/>
</dbReference>
<gene>
    <name evidence="13" type="ORF">CBF35_03760</name>
</gene>
<dbReference type="SUPFAM" id="SSF56784">
    <property type="entry name" value="HAD-like"/>
    <property type="match status" value="1"/>
</dbReference>
<comment type="subcellular location">
    <subcellularLocation>
        <location evidence="11">Cell membrane</location>
    </subcellularLocation>
    <subcellularLocation>
        <location evidence="1">Membrane</location>
        <topology evidence="1">Multi-pass membrane protein</topology>
    </subcellularLocation>
</comment>
<evidence type="ECO:0000256" key="10">
    <source>
        <dbReference type="ARBA" id="ARBA00023136"/>
    </source>
</evidence>
<dbReference type="InterPro" id="IPR044492">
    <property type="entry name" value="P_typ_ATPase_HD_dom"/>
</dbReference>
<protein>
    <submittedName>
        <fullName evidence="13">Heavy metal translocating P-type ATPase</fullName>
    </submittedName>
</protein>
<keyword evidence="10 11" id="KW-0472">Membrane</keyword>
<feature type="transmembrane region" description="Helical" evidence="11">
    <location>
        <begin position="576"/>
        <end position="595"/>
    </location>
</feature>
<dbReference type="Gene3D" id="3.40.50.1000">
    <property type="entry name" value="HAD superfamily/HAD-like"/>
    <property type="match status" value="1"/>
</dbReference>
<dbReference type="InterPro" id="IPR001757">
    <property type="entry name" value="P_typ_ATPase"/>
</dbReference>
<sequence>MSKIKHEQKVILATIICGLMLILGWLLQKNNNSYYPLVYVTGMVIGGFYQTKEGLIETFTEKHLSVDLLMALAAIGACTIQYWFEGIMLTFIFSLSGSLEEYTMNKSQQEIASLLKMQPVDGLKILADGSTKKVPVAELTIGDQLLVPKGANIPIDGLIMKGHAICDEASITGESIPVEKGLGQEVFAGTINLGNAFEIQVAKESKDTLFSKIITLVAEAQNTPSKAASFIDRIENTYVKVVLLLVPLMIFIPYFFLGWSWSESFYRGMVLLVVASPCALVAAATPATLAAISSGARNGVLFKGGVYLEHLAELKAISFDKTGTLTAGKPVVTDAIFVNEDLKQTGINTLVAIEQRSTHPLAKAMTTYFKSATTSSMADLIVEDLTGSGMTGRENNHLWKIGKADFAATQGLTEEIKAGVDTFQKAGKTVIFLARDTEIIGYFALLDVPTPAAKGTIDYFRSQGIRTVMMTGDHQQTAQAIGHSLGVDDIYASCTPEDKARLIKNQQADYQVNAMVGDGINDAPALANASIGIAMGQGTDIAIDVADVVLMRNDLEKLQMAHALAKKLKRIITQNIIFSVSVILLLIISNFMKVVSLPIGVIGHEGSTILVILNGLRMLAPLKLK</sequence>
<dbReference type="CDD" id="cd07551">
    <property type="entry name" value="P-type_ATPase_HM_ZosA_PfeT-like"/>
    <property type="match status" value="1"/>
</dbReference>
<evidence type="ECO:0000256" key="2">
    <source>
        <dbReference type="ARBA" id="ARBA00006024"/>
    </source>
</evidence>
<evidence type="ECO:0000256" key="5">
    <source>
        <dbReference type="ARBA" id="ARBA00022741"/>
    </source>
</evidence>
<evidence type="ECO:0000256" key="8">
    <source>
        <dbReference type="ARBA" id="ARBA00022967"/>
    </source>
</evidence>
<dbReference type="SFLD" id="SFLDF00027">
    <property type="entry name" value="p-type_atpase"/>
    <property type="match status" value="1"/>
</dbReference>
<dbReference type="PRINTS" id="PR00119">
    <property type="entry name" value="CATATPASE"/>
</dbReference>
<dbReference type="SUPFAM" id="SSF81665">
    <property type="entry name" value="Calcium ATPase, transmembrane domain M"/>
    <property type="match status" value="1"/>
</dbReference>
<dbReference type="SFLD" id="SFLDS00003">
    <property type="entry name" value="Haloacid_Dehalogenase"/>
    <property type="match status" value="1"/>
</dbReference>
<dbReference type="InterPro" id="IPR023299">
    <property type="entry name" value="ATPase_P-typ_cyto_dom_N"/>
</dbReference>
<proteinExistence type="inferred from homology"/>
<dbReference type="InterPro" id="IPR023214">
    <property type="entry name" value="HAD_sf"/>
</dbReference>
<dbReference type="GO" id="GO:0019829">
    <property type="term" value="F:ATPase-coupled monoatomic cation transmembrane transporter activity"/>
    <property type="evidence" value="ECO:0007669"/>
    <property type="project" value="InterPro"/>
</dbReference>
<dbReference type="Gene3D" id="3.40.1110.10">
    <property type="entry name" value="Calcium-transporting ATPase, cytoplasmic domain N"/>
    <property type="match status" value="1"/>
</dbReference>
<dbReference type="SUPFAM" id="SSF81653">
    <property type="entry name" value="Calcium ATPase, transduction domain A"/>
    <property type="match status" value="1"/>
</dbReference>
<dbReference type="RefSeq" id="WP_170174704.1">
    <property type="nucleotide sequence ID" value="NZ_CP177121.1"/>
</dbReference>
<evidence type="ECO:0000256" key="4">
    <source>
        <dbReference type="ARBA" id="ARBA00022723"/>
    </source>
</evidence>
<dbReference type="NCBIfam" id="TIGR01525">
    <property type="entry name" value="ATPase-IB_hvy"/>
    <property type="match status" value="1"/>
</dbReference>
<evidence type="ECO:0000259" key="12">
    <source>
        <dbReference type="Pfam" id="PF00122"/>
    </source>
</evidence>
<evidence type="ECO:0000256" key="6">
    <source>
        <dbReference type="ARBA" id="ARBA00022840"/>
    </source>
</evidence>
<organism evidence="13 14">
    <name type="scientific">Vagococcus salmoninarum</name>
    <dbReference type="NCBI Taxonomy" id="2739"/>
    <lineage>
        <taxon>Bacteria</taxon>
        <taxon>Bacillati</taxon>
        <taxon>Bacillota</taxon>
        <taxon>Bacilli</taxon>
        <taxon>Lactobacillales</taxon>
        <taxon>Enterococcaceae</taxon>
        <taxon>Vagococcus</taxon>
    </lineage>
</organism>
<keyword evidence="5 11" id="KW-0547">Nucleotide-binding</keyword>
<dbReference type="EMBL" id="NGJU01000004">
    <property type="protein sequence ID" value="RST97053.1"/>
    <property type="molecule type" value="Genomic_DNA"/>
</dbReference>
<dbReference type="Pfam" id="PF00122">
    <property type="entry name" value="E1-E2_ATPase"/>
    <property type="match status" value="1"/>
</dbReference>
<comment type="similarity">
    <text evidence="2 11">Belongs to the cation transport ATPase (P-type) (TC 3.A.3) family. Type IB subfamily.</text>
</comment>
<dbReference type="InterPro" id="IPR023298">
    <property type="entry name" value="ATPase_P-typ_TM_dom_sf"/>
</dbReference>
<feature type="transmembrane region" description="Helical" evidence="11">
    <location>
        <begin position="68"/>
        <end position="95"/>
    </location>
</feature>
<reference evidence="13 14" key="1">
    <citation type="submission" date="2017-05" db="EMBL/GenBank/DDBJ databases">
        <title>Vagococcus spp. assemblies.</title>
        <authorList>
            <person name="Gulvik C.A."/>
        </authorList>
    </citation>
    <scope>NUCLEOTIDE SEQUENCE [LARGE SCALE GENOMIC DNA]</scope>
    <source>
        <strain evidence="13 14">NCFB 2777</strain>
    </source>
</reference>
<dbReference type="InterPro" id="IPR059000">
    <property type="entry name" value="ATPase_P-type_domA"/>
</dbReference>
<keyword evidence="4 11" id="KW-0479">Metal-binding</keyword>